<name>A0A1I1IYC1_9ACTN</name>
<gene>
    <name evidence="4" type="ORF">SAMN04487968_10664</name>
</gene>
<evidence type="ECO:0000313" key="5">
    <source>
        <dbReference type="Proteomes" id="UP000198832"/>
    </source>
</evidence>
<dbReference type="InterPro" id="IPR046342">
    <property type="entry name" value="CBS_dom_sf"/>
</dbReference>
<keyword evidence="5" id="KW-1185">Reference proteome</keyword>
<organism evidence="4 5">
    <name type="scientific">Nocardioides terrae</name>
    <dbReference type="NCBI Taxonomy" id="574651"/>
    <lineage>
        <taxon>Bacteria</taxon>
        <taxon>Bacillati</taxon>
        <taxon>Actinomycetota</taxon>
        <taxon>Actinomycetes</taxon>
        <taxon>Propionibacteriales</taxon>
        <taxon>Nocardioidaceae</taxon>
        <taxon>Nocardioides</taxon>
    </lineage>
</organism>
<dbReference type="InterPro" id="IPR051257">
    <property type="entry name" value="Diverse_CBS-Domain"/>
</dbReference>
<keyword evidence="1 2" id="KW-0129">CBS domain</keyword>
<dbReference type="PANTHER" id="PTHR43080">
    <property type="entry name" value="CBS DOMAIN-CONTAINING PROTEIN CBSX3, MITOCHONDRIAL"/>
    <property type="match status" value="1"/>
</dbReference>
<feature type="domain" description="CBS" evidence="3">
    <location>
        <begin position="73"/>
        <end position="131"/>
    </location>
</feature>
<dbReference type="PROSITE" id="PS51371">
    <property type="entry name" value="CBS"/>
    <property type="match status" value="2"/>
</dbReference>
<protein>
    <submittedName>
        <fullName evidence="4">CBS domain-containing protein</fullName>
    </submittedName>
</protein>
<dbReference type="SMART" id="SM00116">
    <property type="entry name" value="CBS"/>
    <property type="match status" value="2"/>
</dbReference>
<dbReference type="PANTHER" id="PTHR43080:SF2">
    <property type="entry name" value="CBS DOMAIN-CONTAINING PROTEIN"/>
    <property type="match status" value="1"/>
</dbReference>
<dbReference type="STRING" id="574651.SAMN04487968_10664"/>
<dbReference type="OrthoDB" id="9789996at2"/>
<reference evidence="4 5" key="1">
    <citation type="submission" date="2016-10" db="EMBL/GenBank/DDBJ databases">
        <authorList>
            <person name="de Groot N.N."/>
        </authorList>
    </citation>
    <scope>NUCLEOTIDE SEQUENCE [LARGE SCALE GENOMIC DNA]</scope>
    <source>
        <strain evidence="4 5">CGMCC 1.7056</strain>
    </source>
</reference>
<dbReference type="Gene3D" id="3.10.580.10">
    <property type="entry name" value="CBS-domain"/>
    <property type="match status" value="1"/>
</dbReference>
<proteinExistence type="predicted"/>
<evidence type="ECO:0000313" key="4">
    <source>
        <dbReference type="EMBL" id="SFC39378.1"/>
    </source>
</evidence>
<feature type="domain" description="CBS" evidence="3">
    <location>
        <begin position="8"/>
        <end position="67"/>
    </location>
</feature>
<dbReference type="InterPro" id="IPR000644">
    <property type="entry name" value="CBS_dom"/>
</dbReference>
<dbReference type="SUPFAM" id="SSF54631">
    <property type="entry name" value="CBS-domain pair"/>
    <property type="match status" value="1"/>
</dbReference>
<dbReference type="Proteomes" id="UP000198832">
    <property type="component" value="Unassembled WGS sequence"/>
</dbReference>
<dbReference type="RefSeq" id="WP_091123002.1">
    <property type="nucleotide sequence ID" value="NZ_FOLB01000006.1"/>
</dbReference>
<sequence length="142" mass="14823">MTTARDIMTRGAECAKPYETLVDAARRMRMQDVGALPICGDDGEIKGMITDRDIVVKCIAAGGNPAEHTVGELAQGSAVTIRAGDSVEVALRTMMGANVRRLPVVEGRSVVGMVSLADLAMTLPEDDVGELVGVVSSAPPNN</sequence>
<evidence type="ECO:0000256" key="1">
    <source>
        <dbReference type="ARBA" id="ARBA00023122"/>
    </source>
</evidence>
<dbReference type="EMBL" id="FOLB01000006">
    <property type="protein sequence ID" value="SFC39378.1"/>
    <property type="molecule type" value="Genomic_DNA"/>
</dbReference>
<dbReference type="AlphaFoldDB" id="A0A1I1IYC1"/>
<evidence type="ECO:0000256" key="2">
    <source>
        <dbReference type="PROSITE-ProRule" id="PRU00703"/>
    </source>
</evidence>
<dbReference type="Pfam" id="PF00571">
    <property type="entry name" value="CBS"/>
    <property type="match status" value="2"/>
</dbReference>
<evidence type="ECO:0000259" key="3">
    <source>
        <dbReference type="PROSITE" id="PS51371"/>
    </source>
</evidence>
<accession>A0A1I1IYC1</accession>